<sequence>MCGGNKIKIYLSESDHYKIHNQDSGPQTKSSDIDGPRQAAQQSRGSHAPMSQGLELIWKFGMEQMPRAAVDPLVVGGVIGDVVDMFVPGAELAVHYGIKQLCNGLEINPSSAAQRPRLLITASLAPPNYYTLVMVDPDAPSPSEPTFREWLHWLVIDIPEGSDASEGKEVMEYMGPQPPTGIHRYVFVAFKQHGLMETVRRRPVERAHFNTRHFASENDLGLPAAALYFNSQKQPAGNKKR</sequence>
<protein>
    <submittedName>
        <fullName evidence="3">Protein MOTHER of FT and TFL1</fullName>
    </submittedName>
</protein>
<gene>
    <name evidence="3" type="ORF">Salat_0260500</name>
</gene>
<evidence type="ECO:0000256" key="2">
    <source>
        <dbReference type="SAM" id="MobiDB-lite"/>
    </source>
</evidence>
<reference evidence="3" key="1">
    <citation type="submission" date="2020-06" db="EMBL/GenBank/DDBJ databases">
        <authorList>
            <person name="Li T."/>
            <person name="Hu X."/>
            <person name="Zhang T."/>
            <person name="Song X."/>
            <person name="Zhang H."/>
            <person name="Dai N."/>
            <person name="Sheng W."/>
            <person name="Hou X."/>
            <person name="Wei L."/>
        </authorList>
    </citation>
    <scope>NUCLEOTIDE SEQUENCE</scope>
    <source>
        <strain evidence="3">3651</strain>
        <tissue evidence="3">Leaf</tissue>
    </source>
</reference>
<reference evidence="3" key="2">
    <citation type="journal article" date="2024" name="Plant">
        <title>Genomic evolution and insights into agronomic trait innovations of Sesamum species.</title>
        <authorList>
            <person name="Miao H."/>
            <person name="Wang L."/>
            <person name="Qu L."/>
            <person name="Liu H."/>
            <person name="Sun Y."/>
            <person name="Le M."/>
            <person name="Wang Q."/>
            <person name="Wei S."/>
            <person name="Zheng Y."/>
            <person name="Lin W."/>
            <person name="Duan Y."/>
            <person name="Cao H."/>
            <person name="Xiong S."/>
            <person name="Wang X."/>
            <person name="Wei L."/>
            <person name="Li C."/>
            <person name="Ma Q."/>
            <person name="Ju M."/>
            <person name="Zhao R."/>
            <person name="Li G."/>
            <person name="Mu C."/>
            <person name="Tian Q."/>
            <person name="Mei H."/>
            <person name="Zhang T."/>
            <person name="Gao T."/>
            <person name="Zhang H."/>
        </authorList>
    </citation>
    <scope>NUCLEOTIDE SEQUENCE</scope>
    <source>
        <strain evidence="3">3651</strain>
    </source>
</reference>
<dbReference type="InterPro" id="IPR001858">
    <property type="entry name" value="Phosphatidylethanolamine-bd_CS"/>
</dbReference>
<dbReference type="PROSITE" id="PS01220">
    <property type="entry name" value="PBP"/>
    <property type="match status" value="1"/>
</dbReference>
<accession>A0AAE1YZM1</accession>
<dbReference type="Gene3D" id="3.90.280.10">
    <property type="entry name" value="PEBP-like"/>
    <property type="match status" value="1"/>
</dbReference>
<dbReference type="InterPro" id="IPR036610">
    <property type="entry name" value="PEBP-like_sf"/>
</dbReference>
<proteinExistence type="inferred from homology"/>
<organism evidence="3 4">
    <name type="scientific">Sesamum alatum</name>
    <dbReference type="NCBI Taxonomy" id="300844"/>
    <lineage>
        <taxon>Eukaryota</taxon>
        <taxon>Viridiplantae</taxon>
        <taxon>Streptophyta</taxon>
        <taxon>Embryophyta</taxon>
        <taxon>Tracheophyta</taxon>
        <taxon>Spermatophyta</taxon>
        <taxon>Magnoliopsida</taxon>
        <taxon>eudicotyledons</taxon>
        <taxon>Gunneridae</taxon>
        <taxon>Pentapetalae</taxon>
        <taxon>asterids</taxon>
        <taxon>lamiids</taxon>
        <taxon>Lamiales</taxon>
        <taxon>Pedaliaceae</taxon>
        <taxon>Sesamum</taxon>
    </lineage>
</organism>
<dbReference type="PANTHER" id="PTHR11362:SF145">
    <property type="entry name" value="PROTEIN MOTHER OF FT AND TFL1-LIKE"/>
    <property type="match status" value="1"/>
</dbReference>
<dbReference type="InterPro" id="IPR035810">
    <property type="entry name" value="PEBP_euk"/>
</dbReference>
<dbReference type="Proteomes" id="UP001293254">
    <property type="component" value="Unassembled WGS sequence"/>
</dbReference>
<keyword evidence="4" id="KW-1185">Reference proteome</keyword>
<dbReference type="CDD" id="cd00866">
    <property type="entry name" value="PEBP_euk"/>
    <property type="match status" value="1"/>
</dbReference>
<dbReference type="EMBL" id="JACGWO010000001">
    <property type="protein sequence ID" value="KAK4439256.1"/>
    <property type="molecule type" value="Genomic_DNA"/>
</dbReference>
<evidence type="ECO:0000313" key="3">
    <source>
        <dbReference type="EMBL" id="KAK4439256.1"/>
    </source>
</evidence>
<dbReference type="Pfam" id="PF01161">
    <property type="entry name" value="PBP"/>
    <property type="match status" value="1"/>
</dbReference>
<name>A0AAE1YZM1_9LAMI</name>
<dbReference type="PANTHER" id="PTHR11362">
    <property type="entry name" value="PHOSPHATIDYLETHANOLAMINE-BINDING PROTEIN"/>
    <property type="match status" value="1"/>
</dbReference>
<dbReference type="AlphaFoldDB" id="A0AAE1YZM1"/>
<dbReference type="InterPro" id="IPR008914">
    <property type="entry name" value="PEBP"/>
</dbReference>
<comment type="caution">
    <text evidence="3">The sequence shown here is derived from an EMBL/GenBank/DDBJ whole genome shotgun (WGS) entry which is preliminary data.</text>
</comment>
<feature type="region of interest" description="Disordered" evidence="2">
    <location>
        <begin position="18"/>
        <end position="49"/>
    </location>
</feature>
<dbReference type="SUPFAM" id="SSF49777">
    <property type="entry name" value="PEBP-like"/>
    <property type="match status" value="1"/>
</dbReference>
<evidence type="ECO:0000313" key="4">
    <source>
        <dbReference type="Proteomes" id="UP001293254"/>
    </source>
</evidence>
<comment type="similarity">
    <text evidence="1">Belongs to the phosphatidylethanolamine-binding protein family.</text>
</comment>
<evidence type="ECO:0000256" key="1">
    <source>
        <dbReference type="ARBA" id="ARBA00007091"/>
    </source>
</evidence>